<comment type="caution">
    <text evidence="1">The sequence shown here is derived from an EMBL/GenBank/DDBJ whole genome shotgun (WGS) entry which is preliminary data.</text>
</comment>
<dbReference type="EMBL" id="VMAF01000493">
    <property type="protein sequence ID" value="MDR8433583.1"/>
    <property type="molecule type" value="Genomic_DNA"/>
</dbReference>
<accession>A0ABD5DTV4</accession>
<gene>
    <name evidence="1" type="ORF">FPK63_21340</name>
</gene>
<feature type="non-terminal residue" evidence="1">
    <location>
        <position position="1"/>
    </location>
</feature>
<organism evidence="1">
    <name type="scientific">Acinetobacter baumannii</name>
    <dbReference type="NCBI Taxonomy" id="470"/>
    <lineage>
        <taxon>Bacteria</taxon>
        <taxon>Pseudomonadati</taxon>
        <taxon>Pseudomonadota</taxon>
        <taxon>Gammaproteobacteria</taxon>
        <taxon>Moraxellales</taxon>
        <taxon>Moraxellaceae</taxon>
        <taxon>Acinetobacter</taxon>
        <taxon>Acinetobacter calcoaceticus/baumannii complex</taxon>
    </lineage>
</organism>
<sequence length="51" mass="6051">LEHELKSRGFDGSENEIDLLLRGGSIPSGAGLRLFYRNQRLQEDDKWRQWY</sequence>
<proteinExistence type="predicted"/>
<dbReference type="AlphaFoldDB" id="A0ABD5DTV4"/>
<reference evidence="1" key="1">
    <citation type="submission" date="2019-07" db="EMBL/GenBank/DDBJ databases">
        <title>Biological characteristics of mucoid Acinetobacter baumannii from a general hospital in China.</title>
        <authorList>
            <person name="Hua X."/>
            <person name="Yu Y."/>
        </authorList>
    </citation>
    <scope>NUCLEOTIDE SEQUENCE</scope>
    <source>
        <strain evidence="1">N8</strain>
    </source>
</reference>
<evidence type="ECO:0000313" key="1">
    <source>
        <dbReference type="EMBL" id="MDR8433583.1"/>
    </source>
</evidence>
<name>A0ABD5DTV4_ACIBA</name>
<protein>
    <submittedName>
        <fullName evidence="1">Replication protein A</fullName>
    </submittedName>
</protein>